<keyword evidence="3" id="KW-1185">Reference proteome</keyword>
<protein>
    <submittedName>
        <fullName evidence="2">Uncharacterized protein</fullName>
    </submittedName>
</protein>
<name>A0ABR4H7F6_9EURO</name>
<sequence length="95" mass="10462">MGDTALSTAERGGIQDAMRPHLGRSTDIESRNKYVATPLSLVAQRGNCHCCIAMSGVRRRGLNVDMKVWIRPCDEPYLQATSSGALKDISVNKWK</sequence>
<evidence type="ECO:0000313" key="2">
    <source>
        <dbReference type="EMBL" id="KAL2811361.1"/>
    </source>
</evidence>
<comment type="caution">
    <text evidence="2">The sequence shown here is derived from an EMBL/GenBank/DDBJ whole genome shotgun (WGS) entry which is preliminary data.</text>
</comment>
<evidence type="ECO:0000313" key="3">
    <source>
        <dbReference type="Proteomes" id="UP001610334"/>
    </source>
</evidence>
<gene>
    <name evidence="2" type="ORF">BJX63DRAFT_399460</name>
</gene>
<evidence type="ECO:0000256" key="1">
    <source>
        <dbReference type="SAM" id="MobiDB-lite"/>
    </source>
</evidence>
<dbReference type="InterPro" id="IPR036770">
    <property type="entry name" value="Ankyrin_rpt-contain_sf"/>
</dbReference>
<dbReference type="Proteomes" id="UP001610334">
    <property type="component" value="Unassembled WGS sequence"/>
</dbReference>
<organism evidence="2 3">
    <name type="scientific">Aspergillus granulosus</name>
    <dbReference type="NCBI Taxonomy" id="176169"/>
    <lineage>
        <taxon>Eukaryota</taxon>
        <taxon>Fungi</taxon>
        <taxon>Dikarya</taxon>
        <taxon>Ascomycota</taxon>
        <taxon>Pezizomycotina</taxon>
        <taxon>Eurotiomycetes</taxon>
        <taxon>Eurotiomycetidae</taxon>
        <taxon>Eurotiales</taxon>
        <taxon>Aspergillaceae</taxon>
        <taxon>Aspergillus</taxon>
        <taxon>Aspergillus subgen. Nidulantes</taxon>
    </lineage>
</organism>
<dbReference type="EMBL" id="JBFXLT010000059">
    <property type="protein sequence ID" value="KAL2811361.1"/>
    <property type="molecule type" value="Genomic_DNA"/>
</dbReference>
<proteinExistence type="predicted"/>
<accession>A0ABR4H7F6</accession>
<feature type="region of interest" description="Disordered" evidence="1">
    <location>
        <begin position="1"/>
        <end position="22"/>
    </location>
</feature>
<reference evidence="2 3" key="1">
    <citation type="submission" date="2024-07" db="EMBL/GenBank/DDBJ databases">
        <title>Section-level genome sequencing and comparative genomics of Aspergillus sections Usti and Cavernicolus.</title>
        <authorList>
            <consortium name="Lawrence Berkeley National Laboratory"/>
            <person name="Nybo J.L."/>
            <person name="Vesth T.C."/>
            <person name="Theobald S."/>
            <person name="Frisvad J.C."/>
            <person name="Larsen T.O."/>
            <person name="Kjaerboelling I."/>
            <person name="Rothschild-Mancinelli K."/>
            <person name="Lyhne E.K."/>
            <person name="Kogle M.E."/>
            <person name="Barry K."/>
            <person name="Clum A."/>
            <person name="Na H."/>
            <person name="Ledsgaard L."/>
            <person name="Lin J."/>
            <person name="Lipzen A."/>
            <person name="Kuo A."/>
            <person name="Riley R."/>
            <person name="Mondo S."/>
            <person name="Labutti K."/>
            <person name="Haridas S."/>
            <person name="Pangalinan J."/>
            <person name="Salamov A.A."/>
            <person name="Simmons B.A."/>
            <person name="Magnuson J.K."/>
            <person name="Chen J."/>
            <person name="Drula E."/>
            <person name="Henrissat B."/>
            <person name="Wiebenga A."/>
            <person name="Lubbers R.J."/>
            <person name="Gomes A.C."/>
            <person name="Makela M.R."/>
            <person name="Stajich J."/>
            <person name="Grigoriev I.V."/>
            <person name="Mortensen U.H."/>
            <person name="De Vries R.P."/>
            <person name="Baker S.E."/>
            <person name="Andersen M.R."/>
        </authorList>
    </citation>
    <scope>NUCLEOTIDE SEQUENCE [LARGE SCALE GENOMIC DNA]</scope>
    <source>
        <strain evidence="2 3">CBS 588.65</strain>
    </source>
</reference>
<dbReference type="SUPFAM" id="SSF48403">
    <property type="entry name" value="Ankyrin repeat"/>
    <property type="match status" value="1"/>
</dbReference>